<gene>
    <name evidence="2" type="ORF">CNMCM5623_004959</name>
    <name evidence="3" type="ORF">CNMCM7691_002636</name>
</gene>
<organism evidence="3 4">
    <name type="scientific">Aspergillus felis</name>
    <dbReference type="NCBI Taxonomy" id="1287682"/>
    <lineage>
        <taxon>Eukaryota</taxon>
        <taxon>Fungi</taxon>
        <taxon>Dikarya</taxon>
        <taxon>Ascomycota</taxon>
        <taxon>Pezizomycotina</taxon>
        <taxon>Eurotiomycetes</taxon>
        <taxon>Eurotiomycetidae</taxon>
        <taxon>Eurotiales</taxon>
        <taxon>Aspergillaceae</taxon>
        <taxon>Aspergillus</taxon>
        <taxon>Aspergillus subgen. Fumigati</taxon>
    </lineage>
</organism>
<name>A0A8H6V9U6_9EURO</name>
<accession>A0A8H6V9U6</accession>
<dbReference type="OrthoDB" id="4358152at2759"/>
<evidence type="ECO:0000313" key="4">
    <source>
        <dbReference type="Proteomes" id="UP000641853"/>
    </source>
</evidence>
<evidence type="ECO:0000313" key="3">
    <source>
        <dbReference type="EMBL" id="KAF7182892.1"/>
    </source>
</evidence>
<dbReference type="AlphaFoldDB" id="A0A8H6V9U6"/>
<dbReference type="EMBL" id="JACBAG010001756">
    <property type="protein sequence ID" value="KAF7182892.1"/>
    <property type="molecule type" value="Genomic_DNA"/>
</dbReference>
<feature type="compositionally biased region" description="Acidic residues" evidence="1">
    <location>
        <begin position="354"/>
        <end position="380"/>
    </location>
</feature>
<evidence type="ECO:0000313" key="2">
    <source>
        <dbReference type="EMBL" id="KAF7172830.1"/>
    </source>
</evidence>
<reference evidence="3" key="1">
    <citation type="submission" date="2020-06" db="EMBL/GenBank/DDBJ databases">
        <title>Draft genome sequences of strains closely related to Aspergillus parafelis and Aspergillus hiratsukae.</title>
        <authorList>
            <person name="Dos Santos R.A.C."/>
            <person name="Rivero-Menendez O."/>
            <person name="Steenwyk J.L."/>
            <person name="Mead M.E."/>
            <person name="Goldman G.H."/>
            <person name="Alastruey-Izquierdo A."/>
            <person name="Rokas A."/>
        </authorList>
    </citation>
    <scope>NUCLEOTIDE SEQUENCE</scope>
    <source>
        <strain evidence="2">CNM-CM5623</strain>
        <strain evidence="3">CNM-CM7691</strain>
    </source>
</reference>
<feature type="compositionally biased region" description="Low complexity" evidence="1">
    <location>
        <begin position="381"/>
        <end position="390"/>
    </location>
</feature>
<feature type="region of interest" description="Disordered" evidence="1">
    <location>
        <begin position="281"/>
        <end position="393"/>
    </location>
</feature>
<proteinExistence type="predicted"/>
<dbReference type="Proteomes" id="UP000654922">
    <property type="component" value="Unassembled WGS sequence"/>
</dbReference>
<evidence type="ECO:0000256" key="1">
    <source>
        <dbReference type="SAM" id="MobiDB-lite"/>
    </source>
</evidence>
<comment type="caution">
    <text evidence="3">The sequence shown here is derived from an EMBL/GenBank/DDBJ whole genome shotgun (WGS) entry which is preliminary data.</text>
</comment>
<keyword evidence="4" id="KW-1185">Reference proteome</keyword>
<dbReference type="Proteomes" id="UP000641853">
    <property type="component" value="Unassembled WGS sequence"/>
</dbReference>
<protein>
    <recommendedName>
        <fullName evidence="5">F-box domain-containing protein</fullName>
    </recommendedName>
</protein>
<evidence type="ECO:0008006" key="5">
    <source>
        <dbReference type="Google" id="ProtNLM"/>
    </source>
</evidence>
<dbReference type="EMBL" id="JACBAE010001119">
    <property type="protein sequence ID" value="KAF7172830.1"/>
    <property type="molecule type" value="Genomic_DNA"/>
</dbReference>
<sequence>MSQQSQGPSLDRLSQLPSELLVAIFKQCADFSSVWSLMRASKLMFSVFNDRACEIVSEVMLLAVPVQTRIVMQGILAMYLGTFSQWEKYVTIGNFMSTDIRPANRIIASSAQLRKFVYLSHYIHVLAHLCIERMIQRCLESPLGQRQYPPGFRLPTWTEEQRTVLALWRLIFWNQLKIEGAKGSLGWSTGELKRLASSHLYDQYPSNASVYQAFAAWLFIADISPAESSSDLSESPARDPFPLPSMPSEFDWVEFDWVCEPPPSSRAITQGRTFEDCEHDLNVMDPRPQSGHTPQRGDDESSPEAAQGPSHDLSGGSGPEDGTESPSQPGADLTGEAVQPPRLPARRFFYGTPSEDESSDDDEWNTTEDFQEDTEDEESSSDSGSDSSGDGPRRGVAIICRMAYAPSSDEFYIWGRPQPYVPCPVRDYGPQSLRGPEWEDLDREPLSIQLWHRTSGYFPAGPAKYMWFRPYARYGFAFWEERRMMQLGLWSHQALDDPVEYYQRWYTFLSQEDIKRLETNFGYISDDDDYE</sequence>